<feature type="compositionally biased region" description="Polar residues" evidence="1">
    <location>
        <begin position="40"/>
        <end position="57"/>
    </location>
</feature>
<dbReference type="EMBL" id="JAULSR010000007">
    <property type="protein sequence ID" value="KAK0615113.1"/>
    <property type="molecule type" value="Genomic_DNA"/>
</dbReference>
<evidence type="ECO:0000313" key="3">
    <source>
        <dbReference type="Proteomes" id="UP001174934"/>
    </source>
</evidence>
<dbReference type="Proteomes" id="UP001174934">
    <property type="component" value="Unassembled WGS sequence"/>
</dbReference>
<protein>
    <submittedName>
        <fullName evidence="2">Uncharacterized protein</fullName>
    </submittedName>
</protein>
<evidence type="ECO:0000256" key="1">
    <source>
        <dbReference type="SAM" id="MobiDB-lite"/>
    </source>
</evidence>
<evidence type="ECO:0000313" key="2">
    <source>
        <dbReference type="EMBL" id="KAK0615113.1"/>
    </source>
</evidence>
<accession>A0AA40BVG0</accession>
<dbReference type="AlphaFoldDB" id="A0AA40BVG0"/>
<sequence>MFCNHIDTRKTANATTTMAMRPPPPSQNLQHQPPPRERSTSMPTFSIFSSAGINTPSDSDHCLSIASVDIETGASKENQNHPPPPPPQIPSTPKLTPQKRQITPSYRTGALPRPNLRFVLAPLDTNPPPSQTWVATLRVKTDDFPGLMRDGFVWSQAKVDGLKYVRH</sequence>
<keyword evidence="3" id="KW-1185">Reference proteome</keyword>
<organism evidence="2 3">
    <name type="scientific">Bombardia bombarda</name>
    <dbReference type="NCBI Taxonomy" id="252184"/>
    <lineage>
        <taxon>Eukaryota</taxon>
        <taxon>Fungi</taxon>
        <taxon>Dikarya</taxon>
        <taxon>Ascomycota</taxon>
        <taxon>Pezizomycotina</taxon>
        <taxon>Sordariomycetes</taxon>
        <taxon>Sordariomycetidae</taxon>
        <taxon>Sordariales</taxon>
        <taxon>Lasiosphaeriaceae</taxon>
        <taxon>Bombardia</taxon>
    </lineage>
</organism>
<feature type="compositionally biased region" description="Basic and acidic residues" evidence="1">
    <location>
        <begin position="1"/>
        <end position="10"/>
    </location>
</feature>
<reference evidence="2" key="1">
    <citation type="submission" date="2023-06" db="EMBL/GenBank/DDBJ databases">
        <title>Genome-scale phylogeny and comparative genomics of the fungal order Sordariales.</title>
        <authorList>
            <consortium name="Lawrence Berkeley National Laboratory"/>
            <person name="Hensen N."/>
            <person name="Bonometti L."/>
            <person name="Westerberg I."/>
            <person name="Brannstrom I.O."/>
            <person name="Guillou S."/>
            <person name="Cros-Aarteil S."/>
            <person name="Calhoun S."/>
            <person name="Haridas S."/>
            <person name="Kuo A."/>
            <person name="Mondo S."/>
            <person name="Pangilinan J."/>
            <person name="Riley R."/>
            <person name="LaButti K."/>
            <person name="Andreopoulos B."/>
            <person name="Lipzen A."/>
            <person name="Chen C."/>
            <person name="Yanf M."/>
            <person name="Daum C."/>
            <person name="Ng V."/>
            <person name="Clum A."/>
            <person name="Steindorff A."/>
            <person name="Ohm R."/>
            <person name="Martin F."/>
            <person name="Silar P."/>
            <person name="Natvig D."/>
            <person name="Lalanne C."/>
            <person name="Gautier V."/>
            <person name="Ament-velasquez S.L."/>
            <person name="Kruys A."/>
            <person name="Hutchinson M.I."/>
            <person name="Powell A.J."/>
            <person name="Barry K."/>
            <person name="Miller A.N."/>
            <person name="Grigoriev I.V."/>
            <person name="Debuchy R."/>
            <person name="Gladieux P."/>
            <person name="Thoren M.H."/>
            <person name="Johannesson H."/>
        </authorList>
    </citation>
    <scope>NUCLEOTIDE SEQUENCE</scope>
    <source>
        <strain evidence="2">SMH3391-2</strain>
    </source>
</reference>
<proteinExistence type="predicted"/>
<comment type="caution">
    <text evidence="2">The sequence shown here is derived from an EMBL/GenBank/DDBJ whole genome shotgun (WGS) entry which is preliminary data.</text>
</comment>
<feature type="compositionally biased region" description="Pro residues" evidence="1">
    <location>
        <begin position="81"/>
        <end position="90"/>
    </location>
</feature>
<feature type="region of interest" description="Disordered" evidence="1">
    <location>
        <begin position="1"/>
        <end position="113"/>
    </location>
</feature>
<name>A0AA40BVG0_9PEZI</name>
<gene>
    <name evidence="2" type="ORF">B0T17DRAFT_646549</name>
</gene>
<feature type="compositionally biased region" description="Low complexity" evidence="1">
    <location>
        <begin position="11"/>
        <end position="20"/>
    </location>
</feature>